<dbReference type="RefSeq" id="WP_132627979.1">
    <property type="nucleotide sequence ID" value="NZ_SMLD01000003.1"/>
</dbReference>
<gene>
    <name evidence="2" type="ORF">E1295_02430</name>
</gene>
<feature type="compositionally biased region" description="Low complexity" evidence="1">
    <location>
        <begin position="210"/>
        <end position="239"/>
    </location>
</feature>
<dbReference type="EMBL" id="SMLD01000003">
    <property type="protein sequence ID" value="TDE59761.1"/>
    <property type="molecule type" value="Genomic_DNA"/>
</dbReference>
<organism evidence="2 3">
    <name type="scientific">Nonomuraea mesophila</name>
    <dbReference type="NCBI Taxonomy" id="2530382"/>
    <lineage>
        <taxon>Bacteria</taxon>
        <taxon>Bacillati</taxon>
        <taxon>Actinomycetota</taxon>
        <taxon>Actinomycetes</taxon>
        <taxon>Streptosporangiales</taxon>
        <taxon>Streptosporangiaceae</taxon>
        <taxon>Nonomuraea</taxon>
    </lineage>
</organism>
<comment type="caution">
    <text evidence="2">The sequence shown here is derived from an EMBL/GenBank/DDBJ whole genome shotgun (WGS) entry which is preliminary data.</text>
</comment>
<name>A0A4R5FYK7_9ACTN</name>
<dbReference type="Proteomes" id="UP000295136">
    <property type="component" value="Unassembled WGS sequence"/>
</dbReference>
<accession>A0A4R5FYK7</accession>
<evidence type="ECO:0000313" key="3">
    <source>
        <dbReference type="Proteomes" id="UP000295136"/>
    </source>
</evidence>
<evidence type="ECO:0000256" key="1">
    <source>
        <dbReference type="SAM" id="MobiDB-lite"/>
    </source>
</evidence>
<keyword evidence="3" id="KW-1185">Reference proteome</keyword>
<feature type="region of interest" description="Disordered" evidence="1">
    <location>
        <begin position="208"/>
        <end position="242"/>
    </location>
</feature>
<evidence type="ECO:0000313" key="2">
    <source>
        <dbReference type="EMBL" id="TDE59761.1"/>
    </source>
</evidence>
<proteinExistence type="predicted"/>
<feature type="region of interest" description="Disordered" evidence="1">
    <location>
        <begin position="35"/>
        <end position="86"/>
    </location>
</feature>
<protein>
    <submittedName>
        <fullName evidence="2">Uncharacterized protein</fullName>
    </submittedName>
</protein>
<feature type="compositionally biased region" description="Acidic residues" evidence="1">
    <location>
        <begin position="55"/>
        <end position="71"/>
    </location>
</feature>
<reference evidence="2 3" key="1">
    <citation type="submission" date="2019-03" db="EMBL/GenBank/DDBJ databases">
        <title>Draft genome sequences of novel Actinobacteria.</title>
        <authorList>
            <person name="Sahin N."/>
            <person name="Ay H."/>
            <person name="Saygin H."/>
        </authorList>
    </citation>
    <scope>NUCLEOTIDE SEQUENCE [LARGE SCALE GENOMIC DNA]</scope>
    <source>
        <strain evidence="2 3">6K102</strain>
    </source>
</reference>
<sequence>MFNTHDPAALRRALAGVLCTAALTVTGCGALQPQAGNRADAEAPARESSAPAQPEESEPAPEESAPEESAEPESGRTNVKATAPGTRLTFGRRAVVPYRKGTIGVTVTAVEKGDPAELVREYGRRAKGITPYYIRFTVENVDGGDHAHSSGPLLSLVTADGNGTGAVLTGTMPDCERESAPSDFTTAGATFTSCRLAGARTGVRIVGADSPVTTTATSPSSGGADRPARPRATSPRSAPGVASPHGIVRFVAHSQCGCVLTAVDADHRAGG</sequence>
<dbReference type="AlphaFoldDB" id="A0A4R5FYK7"/>